<gene>
    <name evidence="1" type="ORF">NDES1114_LOCUS14053</name>
</gene>
<name>A0A7S1LW15_NEODS</name>
<reference evidence="1" key="1">
    <citation type="submission" date="2021-01" db="EMBL/GenBank/DDBJ databases">
        <authorList>
            <person name="Corre E."/>
            <person name="Pelletier E."/>
            <person name="Niang G."/>
            <person name="Scheremetjew M."/>
            <person name="Finn R."/>
            <person name="Kale V."/>
            <person name="Holt S."/>
            <person name="Cochrane G."/>
            <person name="Meng A."/>
            <person name="Brown T."/>
            <person name="Cohen L."/>
        </authorList>
    </citation>
    <scope>NUCLEOTIDE SEQUENCE</scope>
    <source>
        <strain evidence="1">CCAP 1951/1</strain>
    </source>
</reference>
<accession>A0A7S1LW15</accession>
<evidence type="ECO:0000313" key="1">
    <source>
        <dbReference type="EMBL" id="CAD9114700.1"/>
    </source>
</evidence>
<protein>
    <submittedName>
        <fullName evidence="1">Uncharacterized protein</fullName>
    </submittedName>
</protein>
<sequence>MNFEFRSFVEYFDAAESFLSKNFREDSRFRVSITSCSGEAHGDGCIFKVSPRFQIGHDGCASSKLKVGCAVDMANCDVNQRVAIDDQGVIKAKVSAETTGDVCPRLAGSATVEINTVAPPTEDTLSVEASAFRDDSYGSINLTKQSGGEGVAVFAAGANAHSGTIGVVHERSLGDTPPRTLAGVGFGTSDFALAGCIESDTSHVHSASVVTMRQERRLLFVSKFDFAPNERTPVRMCIAAEQGVRAHLPFQKKATKFTIGFKADTMGALAGKVETVFCRVRYSFGAKFTSLSSPMFGINIRFES</sequence>
<dbReference type="AlphaFoldDB" id="A0A7S1LW15"/>
<organism evidence="1">
    <name type="scientific">Neobodo designis</name>
    <name type="common">Flagellated protozoan</name>
    <name type="synonym">Bodo designis</name>
    <dbReference type="NCBI Taxonomy" id="312471"/>
    <lineage>
        <taxon>Eukaryota</taxon>
        <taxon>Discoba</taxon>
        <taxon>Euglenozoa</taxon>
        <taxon>Kinetoplastea</taxon>
        <taxon>Metakinetoplastina</taxon>
        <taxon>Neobodonida</taxon>
        <taxon>Neobodo</taxon>
    </lineage>
</organism>
<proteinExistence type="predicted"/>
<dbReference type="EMBL" id="HBGF01021280">
    <property type="protein sequence ID" value="CAD9114700.1"/>
    <property type="molecule type" value="Transcribed_RNA"/>
</dbReference>